<dbReference type="GO" id="GO:0006338">
    <property type="term" value="P:chromatin remodeling"/>
    <property type="evidence" value="ECO:0007669"/>
    <property type="project" value="TreeGrafter"/>
</dbReference>
<accession>A0A1I7WUM1</accession>
<keyword evidence="5" id="KW-0472">Membrane</keyword>
<dbReference type="GO" id="GO:0003682">
    <property type="term" value="F:chromatin binding"/>
    <property type="evidence" value="ECO:0007669"/>
    <property type="project" value="TreeGrafter"/>
</dbReference>
<dbReference type="PANTHER" id="PTHR12374">
    <property type="entry name" value="TRANSCRIPTIONAL ADAPTOR 2 ADA2 -RELATED"/>
    <property type="match status" value="1"/>
</dbReference>
<evidence type="ECO:0000256" key="1">
    <source>
        <dbReference type="ARBA" id="ARBA00022723"/>
    </source>
</evidence>
<feature type="compositionally biased region" description="Low complexity" evidence="4">
    <location>
        <begin position="395"/>
        <end position="405"/>
    </location>
</feature>
<feature type="compositionally biased region" description="Acidic residues" evidence="4">
    <location>
        <begin position="425"/>
        <end position="436"/>
    </location>
</feature>
<keyword evidence="3" id="KW-0862">Zinc</keyword>
<proteinExistence type="predicted"/>
<reference evidence="8" key="1">
    <citation type="submission" date="2016-11" db="UniProtKB">
        <authorList>
            <consortium name="WormBaseParasite"/>
        </authorList>
    </citation>
    <scope>IDENTIFICATION</scope>
</reference>
<organism evidence="7 8">
    <name type="scientific">Heterorhabditis bacteriophora</name>
    <name type="common">Entomopathogenic nematode worm</name>
    <dbReference type="NCBI Taxonomy" id="37862"/>
    <lineage>
        <taxon>Eukaryota</taxon>
        <taxon>Metazoa</taxon>
        <taxon>Ecdysozoa</taxon>
        <taxon>Nematoda</taxon>
        <taxon>Chromadorea</taxon>
        <taxon>Rhabditida</taxon>
        <taxon>Rhabditina</taxon>
        <taxon>Rhabditomorpha</taxon>
        <taxon>Strongyloidea</taxon>
        <taxon>Heterorhabditidae</taxon>
        <taxon>Heterorhabditis</taxon>
    </lineage>
</organism>
<sequence length="608" mass="69713">MFNNNGIQIIASGTPETTHMGKSEKNGTIQSLDKANMQLGEKTINEDQWKPFSVSMTSMSDGEQEFIDCANCTLLVHRRIHVKCCECPSSFCIQCFRMGCETGAHRRGHNYEIRDPVGEPTFEGKGSWGCIEEARLLVAAHRYKLGNWGEMINMMESDRQAHQAQEYFDRCFIRGPFGQFALKGINWLVSVLILNAFNLYLILFLGLIQNVQWLLMVQSINCYVVIQIVSNECYLKKINLHTISLYVGNLQFNHGLIMDALRSTQEIFNPEDPDLDRIINDLVERYIEEFKANIRDKPTPIRQIGDKLSVEEVLSDDSNDLSDDVDGCEKNKALDDAEMTGLEPENDSDDEDVPSIPIVVLQKVKDKGKVEMKSEIRDKKALRKSLVISPAILRSSKGSRSSQRKSVQDTIKKTRYQRVQQDSSSSDDDVEGDADESDKADTEQLSLNDGDETTHGLEDSAVGCLYFYPVYFNTSIKSYKVFQLTELCPRQMISELRVSAPRLALDREKNIIERPKLRQDDLNMLAYNVDRDDFELGLHLKFVLELLAHPVLCISLKLLCLFVSFSRYLRILKARKAKRRAIIEHDKITEFFNFMMVKMYGEYYFFQF</sequence>
<evidence type="ECO:0000313" key="8">
    <source>
        <dbReference type="WBParaSite" id="Hba_08894"/>
    </source>
</evidence>
<keyword evidence="7" id="KW-1185">Reference proteome</keyword>
<dbReference type="WBParaSite" id="Hba_08894">
    <property type="protein sequence ID" value="Hba_08894"/>
    <property type="gene ID" value="Hba_08894"/>
</dbReference>
<feature type="domain" description="ZZ-type" evidence="6">
    <location>
        <begin position="69"/>
        <end position="113"/>
    </location>
</feature>
<feature type="transmembrane region" description="Helical" evidence="5">
    <location>
        <begin position="184"/>
        <end position="208"/>
    </location>
</feature>
<dbReference type="InterPro" id="IPR000433">
    <property type="entry name" value="Znf_ZZ"/>
</dbReference>
<feature type="transmembrane region" description="Helical" evidence="5">
    <location>
        <begin position="546"/>
        <end position="569"/>
    </location>
</feature>
<evidence type="ECO:0000259" key="6">
    <source>
        <dbReference type="Pfam" id="PF25299"/>
    </source>
</evidence>
<keyword evidence="2" id="KW-0863">Zinc-finger</keyword>
<dbReference type="Pfam" id="PF25299">
    <property type="entry name" value="ZZ_ADA2"/>
    <property type="match status" value="1"/>
</dbReference>
<dbReference type="GO" id="GO:0005634">
    <property type="term" value="C:nucleus"/>
    <property type="evidence" value="ECO:0007669"/>
    <property type="project" value="TreeGrafter"/>
</dbReference>
<protein>
    <submittedName>
        <fullName evidence="8">C2H2-type domain-containing protein</fullName>
    </submittedName>
</protein>
<evidence type="ECO:0000256" key="2">
    <source>
        <dbReference type="ARBA" id="ARBA00022771"/>
    </source>
</evidence>
<dbReference type="PANTHER" id="PTHR12374:SF63">
    <property type="entry name" value="TRANSCRIPTIONAL ADAPTER 2-BETA"/>
    <property type="match status" value="1"/>
</dbReference>
<name>A0A1I7WUM1_HETBA</name>
<feature type="compositionally biased region" description="Acidic residues" evidence="4">
    <location>
        <begin position="344"/>
        <end position="353"/>
    </location>
</feature>
<evidence type="ECO:0000256" key="3">
    <source>
        <dbReference type="ARBA" id="ARBA00022833"/>
    </source>
</evidence>
<evidence type="ECO:0000256" key="5">
    <source>
        <dbReference type="SAM" id="Phobius"/>
    </source>
</evidence>
<feature type="compositionally biased region" description="Acidic residues" evidence="4">
    <location>
        <begin position="315"/>
        <end position="326"/>
    </location>
</feature>
<dbReference type="CDD" id="cd02335">
    <property type="entry name" value="ZZ_ADA2"/>
    <property type="match status" value="1"/>
</dbReference>
<keyword evidence="5" id="KW-0812">Transmembrane</keyword>
<dbReference type="InterPro" id="IPR041983">
    <property type="entry name" value="ADA2-like_ZZ"/>
</dbReference>
<feature type="region of interest" description="Disordered" evidence="4">
    <location>
        <begin position="315"/>
        <end position="358"/>
    </location>
</feature>
<dbReference type="AlphaFoldDB" id="A0A1I7WUM1"/>
<evidence type="ECO:0000313" key="7">
    <source>
        <dbReference type="Proteomes" id="UP000095283"/>
    </source>
</evidence>
<dbReference type="GO" id="GO:0008270">
    <property type="term" value="F:zinc ion binding"/>
    <property type="evidence" value="ECO:0007669"/>
    <property type="project" value="UniProtKB-KW"/>
</dbReference>
<dbReference type="GO" id="GO:0006357">
    <property type="term" value="P:regulation of transcription by RNA polymerase II"/>
    <property type="evidence" value="ECO:0007669"/>
    <property type="project" value="TreeGrafter"/>
</dbReference>
<keyword evidence="1" id="KW-0479">Metal-binding</keyword>
<keyword evidence="5" id="KW-1133">Transmembrane helix</keyword>
<evidence type="ECO:0000256" key="4">
    <source>
        <dbReference type="SAM" id="MobiDB-lite"/>
    </source>
</evidence>
<dbReference type="GO" id="GO:0070461">
    <property type="term" value="C:SAGA-type complex"/>
    <property type="evidence" value="ECO:0007669"/>
    <property type="project" value="TreeGrafter"/>
</dbReference>
<dbReference type="GO" id="GO:0003713">
    <property type="term" value="F:transcription coactivator activity"/>
    <property type="evidence" value="ECO:0007669"/>
    <property type="project" value="TreeGrafter"/>
</dbReference>
<feature type="region of interest" description="Disordered" evidence="4">
    <location>
        <begin position="395"/>
        <end position="454"/>
    </location>
</feature>
<dbReference type="Proteomes" id="UP000095283">
    <property type="component" value="Unplaced"/>
</dbReference>